<evidence type="ECO:0008006" key="4">
    <source>
        <dbReference type="Google" id="ProtNLM"/>
    </source>
</evidence>
<dbReference type="Pfam" id="PF08951">
    <property type="entry name" value="EntA_Immun"/>
    <property type="match status" value="1"/>
</dbReference>
<gene>
    <name evidence="2" type="ORF">ETH01_25530</name>
</gene>
<sequence length="99" mass="11408">MSESKFVIMMNQLSVAYSDEKVAQMPKIKEMIFNAAQELEKTENTKLVGTKLCHAITLSYLETKQPFPEAVINLYYQLKHDAEIYQGIAMSTMLLPLWF</sequence>
<reference evidence="2 3" key="1">
    <citation type="submission" date="2019-07" db="EMBL/GenBank/DDBJ databases">
        <title>Whole genome shotgun sequence of Enterococcus thailandicus NBRC 101867.</title>
        <authorList>
            <person name="Hosoyama A."/>
            <person name="Uohara A."/>
            <person name="Ohji S."/>
            <person name="Ichikawa N."/>
        </authorList>
    </citation>
    <scope>NUCLEOTIDE SEQUENCE [LARGE SCALE GENOMIC DNA]</scope>
    <source>
        <strain evidence="2 3">NBRC 101867</strain>
    </source>
</reference>
<dbReference type="InterPro" id="IPR015046">
    <property type="entry name" value="LciA_Immunity-like"/>
</dbReference>
<protein>
    <recommendedName>
        <fullName evidence="4">Bacteriocin immunity protein</fullName>
    </recommendedName>
</protein>
<dbReference type="OrthoDB" id="2295351at2"/>
<accession>A0A510WGL5</accession>
<dbReference type="EMBL" id="BJUG01000022">
    <property type="protein sequence ID" value="GEK38266.1"/>
    <property type="molecule type" value="Genomic_DNA"/>
</dbReference>
<evidence type="ECO:0000313" key="3">
    <source>
        <dbReference type="Proteomes" id="UP000321361"/>
    </source>
</evidence>
<dbReference type="AlphaFoldDB" id="A0A510WGL5"/>
<name>A0A510WGL5_ENTTH</name>
<organism evidence="2 3">
    <name type="scientific">Enterococcus thailandicus</name>
    <dbReference type="NCBI Taxonomy" id="417368"/>
    <lineage>
        <taxon>Bacteria</taxon>
        <taxon>Bacillati</taxon>
        <taxon>Bacillota</taxon>
        <taxon>Bacilli</taxon>
        <taxon>Lactobacillales</taxon>
        <taxon>Enterococcaceae</taxon>
        <taxon>Enterococcus</taxon>
    </lineage>
</organism>
<comment type="caution">
    <text evidence="2">The sequence shown here is derived from an EMBL/GenBank/DDBJ whole genome shotgun (WGS) entry which is preliminary data.</text>
</comment>
<evidence type="ECO:0000313" key="2">
    <source>
        <dbReference type="EMBL" id="GEK38266.1"/>
    </source>
</evidence>
<dbReference type="RefSeq" id="WP_071869439.1">
    <property type="nucleotide sequence ID" value="NZ_BJUG01000022.1"/>
</dbReference>
<keyword evidence="1" id="KW-0079">Bacteriocin immunity</keyword>
<dbReference type="GO" id="GO:0030153">
    <property type="term" value="P:bacteriocin immunity"/>
    <property type="evidence" value="ECO:0007669"/>
    <property type="project" value="UniProtKB-KW"/>
</dbReference>
<proteinExistence type="predicted"/>
<dbReference type="Proteomes" id="UP000321361">
    <property type="component" value="Unassembled WGS sequence"/>
</dbReference>
<dbReference type="InterPro" id="IPR023130">
    <property type="entry name" value="Ta0600-like_sf"/>
</dbReference>
<dbReference type="Gene3D" id="1.20.1440.50">
    <property type="entry name" value="Ta0600-like"/>
    <property type="match status" value="1"/>
</dbReference>
<evidence type="ECO:0000256" key="1">
    <source>
        <dbReference type="ARBA" id="ARBA00023025"/>
    </source>
</evidence>
<dbReference type="SUPFAM" id="SSF109797">
    <property type="entry name" value="Bacteriocin immunity protein-like"/>
    <property type="match status" value="1"/>
</dbReference>